<keyword evidence="6" id="KW-0560">Oxidoreductase</keyword>
<dbReference type="EC" id="1.5.1.3" evidence="3"/>
<evidence type="ECO:0000256" key="2">
    <source>
        <dbReference type="ARBA" id="ARBA00009539"/>
    </source>
</evidence>
<name>A0A0G0LRG5_9BACT</name>
<evidence type="ECO:0000256" key="6">
    <source>
        <dbReference type="ARBA" id="ARBA00023002"/>
    </source>
</evidence>
<dbReference type="GO" id="GO:0046654">
    <property type="term" value="P:tetrahydrofolate biosynthetic process"/>
    <property type="evidence" value="ECO:0007669"/>
    <property type="project" value="UniProtKB-UniPathway"/>
</dbReference>
<dbReference type="PIRSF" id="PIRSF000194">
    <property type="entry name" value="DHFR"/>
    <property type="match status" value="1"/>
</dbReference>
<dbReference type="Pfam" id="PF00186">
    <property type="entry name" value="DHFR_1"/>
    <property type="match status" value="1"/>
</dbReference>
<gene>
    <name evidence="9" type="ORF">US75_C0030G0003</name>
</gene>
<evidence type="ECO:0000256" key="3">
    <source>
        <dbReference type="ARBA" id="ARBA00012856"/>
    </source>
</evidence>
<evidence type="ECO:0000256" key="5">
    <source>
        <dbReference type="ARBA" id="ARBA00022857"/>
    </source>
</evidence>
<feature type="domain" description="DHFR" evidence="8">
    <location>
        <begin position="2"/>
        <end position="141"/>
    </location>
</feature>
<dbReference type="PANTHER" id="PTHR48069:SF3">
    <property type="entry name" value="DIHYDROFOLATE REDUCTASE"/>
    <property type="match status" value="1"/>
</dbReference>
<dbReference type="InterPro" id="IPR024072">
    <property type="entry name" value="DHFR-like_dom_sf"/>
</dbReference>
<evidence type="ECO:0000256" key="7">
    <source>
        <dbReference type="RuleBase" id="RU004474"/>
    </source>
</evidence>
<protein>
    <recommendedName>
        <fullName evidence="3">dihydrofolate reductase</fullName>
        <ecNumber evidence="3">1.5.1.3</ecNumber>
    </recommendedName>
</protein>
<dbReference type="PROSITE" id="PS51330">
    <property type="entry name" value="DHFR_2"/>
    <property type="match status" value="1"/>
</dbReference>
<comment type="similarity">
    <text evidence="2 7">Belongs to the dihydrofolate reductase family.</text>
</comment>
<dbReference type="InterPro" id="IPR012259">
    <property type="entry name" value="DHFR"/>
</dbReference>
<organism evidence="9 10">
    <name type="scientific">Candidatus Woesebacteria bacterium GW2011_GWC1_38_13</name>
    <dbReference type="NCBI Taxonomy" id="1618583"/>
    <lineage>
        <taxon>Bacteria</taxon>
        <taxon>Candidatus Woeseibacteriota</taxon>
    </lineage>
</organism>
<dbReference type="GO" id="GO:0005829">
    <property type="term" value="C:cytosol"/>
    <property type="evidence" value="ECO:0007669"/>
    <property type="project" value="TreeGrafter"/>
</dbReference>
<keyword evidence="5" id="KW-0521">NADP</keyword>
<dbReference type="AlphaFoldDB" id="A0A0G0LRG5"/>
<dbReference type="InterPro" id="IPR017925">
    <property type="entry name" value="DHFR_CS"/>
</dbReference>
<evidence type="ECO:0000313" key="10">
    <source>
        <dbReference type="Proteomes" id="UP000034096"/>
    </source>
</evidence>
<comment type="pathway">
    <text evidence="1">Cofactor biosynthesis; tetrahydrofolate biosynthesis; 5,6,7,8-tetrahydrofolate from 7,8-dihydrofolate: step 1/1.</text>
</comment>
<dbReference type="Gene3D" id="3.40.430.10">
    <property type="entry name" value="Dihydrofolate Reductase, subunit A"/>
    <property type="match status" value="2"/>
</dbReference>
<sequence>MIISIIAAVAENNVIGKKNSLPWNLPADLKHFQKITMGHCLIVGQNTHESIGKALPGRTNIILTFDKNYRSEGCLIVTSIEEALRVASAKNENEFFIIGGEFDGDVYFPEIDLNKWKLVSKEEHKKDDKNPYDYTFIVYEK</sequence>
<dbReference type="EMBL" id="LBUE01000030">
    <property type="protein sequence ID" value="KKQ55166.1"/>
    <property type="molecule type" value="Genomic_DNA"/>
</dbReference>
<dbReference type="Proteomes" id="UP000034096">
    <property type="component" value="Unassembled WGS sequence"/>
</dbReference>
<proteinExistence type="inferred from homology"/>
<dbReference type="UniPathway" id="UPA00077">
    <property type="reaction ID" value="UER00158"/>
</dbReference>
<dbReference type="GO" id="GO:0006730">
    <property type="term" value="P:one-carbon metabolic process"/>
    <property type="evidence" value="ECO:0007669"/>
    <property type="project" value="UniProtKB-KW"/>
</dbReference>
<dbReference type="SUPFAM" id="SSF53597">
    <property type="entry name" value="Dihydrofolate reductase-like"/>
    <property type="match status" value="1"/>
</dbReference>
<dbReference type="PATRIC" id="fig|1618583.3.peg.903"/>
<accession>A0A0G0LRG5</accession>
<dbReference type="InterPro" id="IPR001796">
    <property type="entry name" value="DHFR_dom"/>
</dbReference>
<dbReference type="GO" id="GO:0046452">
    <property type="term" value="P:dihydrofolate metabolic process"/>
    <property type="evidence" value="ECO:0007669"/>
    <property type="project" value="TreeGrafter"/>
</dbReference>
<reference evidence="9 10" key="1">
    <citation type="journal article" date="2015" name="Nature">
        <title>rRNA introns, odd ribosomes, and small enigmatic genomes across a large radiation of phyla.</title>
        <authorList>
            <person name="Brown C.T."/>
            <person name="Hug L.A."/>
            <person name="Thomas B.C."/>
            <person name="Sharon I."/>
            <person name="Castelle C.J."/>
            <person name="Singh A."/>
            <person name="Wilkins M.J."/>
            <person name="Williams K.H."/>
            <person name="Banfield J.F."/>
        </authorList>
    </citation>
    <scope>NUCLEOTIDE SEQUENCE [LARGE SCALE GENOMIC DNA]</scope>
</reference>
<dbReference type="STRING" id="1618583.US75_C0030G0003"/>
<dbReference type="GO" id="GO:0046655">
    <property type="term" value="P:folic acid metabolic process"/>
    <property type="evidence" value="ECO:0007669"/>
    <property type="project" value="TreeGrafter"/>
</dbReference>
<evidence type="ECO:0000256" key="4">
    <source>
        <dbReference type="ARBA" id="ARBA00022563"/>
    </source>
</evidence>
<dbReference type="PROSITE" id="PS00075">
    <property type="entry name" value="DHFR_1"/>
    <property type="match status" value="1"/>
</dbReference>
<dbReference type="CDD" id="cd00209">
    <property type="entry name" value="DHFR"/>
    <property type="match status" value="1"/>
</dbReference>
<dbReference type="GO" id="GO:0004146">
    <property type="term" value="F:dihydrofolate reductase activity"/>
    <property type="evidence" value="ECO:0007669"/>
    <property type="project" value="UniProtKB-EC"/>
</dbReference>
<evidence type="ECO:0000259" key="8">
    <source>
        <dbReference type="PROSITE" id="PS51330"/>
    </source>
</evidence>
<dbReference type="PRINTS" id="PR00070">
    <property type="entry name" value="DHFR"/>
</dbReference>
<keyword evidence="4" id="KW-0554">One-carbon metabolism</keyword>
<evidence type="ECO:0000256" key="1">
    <source>
        <dbReference type="ARBA" id="ARBA00004903"/>
    </source>
</evidence>
<dbReference type="GO" id="GO:0050661">
    <property type="term" value="F:NADP binding"/>
    <property type="evidence" value="ECO:0007669"/>
    <property type="project" value="InterPro"/>
</dbReference>
<evidence type="ECO:0000313" key="9">
    <source>
        <dbReference type="EMBL" id="KKQ55166.1"/>
    </source>
</evidence>
<comment type="caution">
    <text evidence="9">The sequence shown here is derived from an EMBL/GenBank/DDBJ whole genome shotgun (WGS) entry which is preliminary data.</text>
</comment>
<dbReference type="PANTHER" id="PTHR48069">
    <property type="entry name" value="DIHYDROFOLATE REDUCTASE"/>
    <property type="match status" value="1"/>
</dbReference>